<keyword evidence="2" id="KW-0547">Nucleotide-binding</keyword>
<proteinExistence type="predicted"/>
<dbReference type="InterPro" id="IPR051120">
    <property type="entry name" value="ABC_AA/LPS_Transport"/>
</dbReference>
<feature type="domain" description="ABC transporter" evidence="4">
    <location>
        <begin position="1"/>
        <end position="221"/>
    </location>
</feature>
<dbReference type="NCBIfam" id="TIGR04406">
    <property type="entry name" value="LPS_export_lptB"/>
    <property type="match status" value="1"/>
</dbReference>
<dbReference type="AlphaFoldDB" id="A0A381NHR1"/>
<dbReference type="Gene3D" id="3.40.50.300">
    <property type="entry name" value="P-loop containing nucleotide triphosphate hydrolases"/>
    <property type="match status" value="1"/>
</dbReference>
<name>A0A381NHR1_9ZZZZ</name>
<reference evidence="5" key="1">
    <citation type="submission" date="2018-05" db="EMBL/GenBank/DDBJ databases">
        <authorList>
            <person name="Lanie J.A."/>
            <person name="Ng W.-L."/>
            <person name="Kazmierczak K.M."/>
            <person name="Andrzejewski T.M."/>
            <person name="Davidsen T.M."/>
            <person name="Wayne K.J."/>
            <person name="Tettelin H."/>
            <person name="Glass J.I."/>
            <person name="Rusch D."/>
            <person name="Podicherti R."/>
            <person name="Tsui H.-C.T."/>
            <person name="Winkler M.E."/>
        </authorList>
    </citation>
    <scope>NUCLEOTIDE SEQUENCE</scope>
</reference>
<dbReference type="GO" id="GO:0016887">
    <property type="term" value="F:ATP hydrolysis activity"/>
    <property type="evidence" value="ECO:0007669"/>
    <property type="project" value="InterPro"/>
</dbReference>
<evidence type="ECO:0000313" key="5">
    <source>
        <dbReference type="EMBL" id="SUZ54142.1"/>
    </source>
</evidence>
<keyword evidence="3" id="KW-0067">ATP-binding</keyword>
<evidence type="ECO:0000256" key="2">
    <source>
        <dbReference type="ARBA" id="ARBA00022741"/>
    </source>
</evidence>
<accession>A0A381NHR1</accession>
<dbReference type="PROSITE" id="PS50893">
    <property type="entry name" value="ABC_TRANSPORTER_2"/>
    <property type="match status" value="1"/>
</dbReference>
<gene>
    <name evidence="5" type="ORF">METZ01_LOCUS6996</name>
</gene>
<evidence type="ECO:0000256" key="1">
    <source>
        <dbReference type="ARBA" id="ARBA00022448"/>
    </source>
</evidence>
<dbReference type="InterPro" id="IPR030921">
    <property type="entry name" value="LPS_export_LptB"/>
</dbReference>
<dbReference type="PANTHER" id="PTHR45772:SF10">
    <property type="entry name" value="LIPOPOLYSACCHARIDE EXPORT SYSTEM ATP-BINDING PROTEIN LPTB"/>
    <property type="match status" value="1"/>
</dbReference>
<dbReference type="SMART" id="SM00382">
    <property type="entry name" value="AAA"/>
    <property type="match status" value="1"/>
</dbReference>
<dbReference type="GO" id="GO:0055085">
    <property type="term" value="P:transmembrane transport"/>
    <property type="evidence" value="ECO:0007669"/>
    <property type="project" value="InterPro"/>
</dbReference>
<protein>
    <recommendedName>
        <fullName evidence="4">ABC transporter domain-containing protein</fullName>
    </recommendedName>
</protein>
<dbReference type="InterPro" id="IPR017871">
    <property type="entry name" value="ABC_transporter-like_CS"/>
</dbReference>
<organism evidence="5">
    <name type="scientific">marine metagenome</name>
    <dbReference type="NCBI Taxonomy" id="408172"/>
    <lineage>
        <taxon>unclassified sequences</taxon>
        <taxon>metagenomes</taxon>
        <taxon>ecological metagenomes</taxon>
    </lineage>
</organism>
<dbReference type="EMBL" id="UINC01000370">
    <property type="protein sequence ID" value="SUZ54142.1"/>
    <property type="molecule type" value="Genomic_DNA"/>
</dbReference>
<dbReference type="InterPro" id="IPR027417">
    <property type="entry name" value="P-loop_NTPase"/>
</dbReference>
<dbReference type="CDD" id="cd03218">
    <property type="entry name" value="ABC_YhbG"/>
    <property type="match status" value="1"/>
</dbReference>
<dbReference type="InterPro" id="IPR003439">
    <property type="entry name" value="ABC_transporter-like_ATP-bd"/>
</dbReference>
<keyword evidence="1" id="KW-0813">Transport</keyword>
<dbReference type="GO" id="GO:0043190">
    <property type="term" value="C:ATP-binding cassette (ABC) transporter complex"/>
    <property type="evidence" value="ECO:0007669"/>
    <property type="project" value="InterPro"/>
</dbReference>
<sequence>MVVTDVDVSVERGEIVGLLGPNGAGKTTSFYMITGMVKPTSGQVFLDKVEITNEAMYKRARKGIGYLAQEPSIFGKLSVGNNLKLVLEMRKELSKTEQQEKMDLLLDDLSISHLKENIGNTLSGGERRRVEIARSLCMDPDFILLDEPFAGVDPIAVEEIQSIVHSLKEKEIGVLITDHNVRETLSITDRSYLLFNGQILKSGNSEFLANDEEARRLYLGEKFKLD</sequence>
<evidence type="ECO:0000256" key="3">
    <source>
        <dbReference type="ARBA" id="ARBA00022840"/>
    </source>
</evidence>
<dbReference type="SUPFAM" id="SSF52540">
    <property type="entry name" value="P-loop containing nucleoside triphosphate hydrolases"/>
    <property type="match status" value="1"/>
</dbReference>
<dbReference type="PANTHER" id="PTHR45772">
    <property type="entry name" value="CONSERVED COMPONENT OF ABC TRANSPORTER FOR NATURAL AMINO ACIDS-RELATED"/>
    <property type="match status" value="1"/>
</dbReference>
<evidence type="ECO:0000259" key="4">
    <source>
        <dbReference type="PROSITE" id="PS50893"/>
    </source>
</evidence>
<dbReference type="InterPro" id="IPR003593">
    <property type="entry name" value="AAA+_ATPase"/>
</dbReference>
<dbReference type="GO" id="GO:0005524">
    <property type="term" value="F:ATP binding"/>
    <property type="evidence" value="ECO:0007669"/>
    <property type="project" value="UniProtKB-KW"/>
</dbReference>
<dbReference type="PROSITE" id="PS00211">
    <property type="entry name" value="ABC_TRANSPORTER_1"/>
    <property type="match status" value="1"/>
</dbReference>
<dbReference type="Pfam" id="PF00005">
    <property type="entry name" value="ABC_tran"/>
    <property type="match status" value="1"/>
</dbReference>